<feature type="coiled-coil region" evidence="1">
    <location>
        <begin position="68"/>
        <end position="158"/>
    </location>
</feature>
<name>A0ABR3EQS5_9AGAR</name>
<evidence type="ECO:0000313" key="2">
    <source>
        <dbReference type="EMBL" id="KAL0565253.1"/>
    </source>
</evidence>
<reference evidence="2 3" key="1">
    <citation type="submission" date="2024-02" db="EMBL/GenBank/DDBJ databases">
        <title>A draft genome for the cacao thread blight pathogen Marasmius crinis-equi.</title>
        <authorList>
            <person name="Cohen S.P."/>
            <person name="Baruah I.K."/>
            <person name="Amoako-Attah I."/>
            <person name="Bukari Y."/>
            <person name="Meinhardt L.W."/>
            <person name="Bailey B.A."/>
        </authorList>
    </citation>
    <scope>NUCLEOTIDE SEQUENCE [LARGE SCALE GENOMIC DNA]</scope>
    <source>
        <strain evidence="2 3">GH-76</strain>
    </source>
</reference>
<comment type="caution">
    <text evidence="2">The sequence shown here is derived from an EMBL/GenBank/DDBJ whole genome shotgun (WGS) entry which is preliminary data.</text>
</comment>
<dbReference type="EMBL" id="JBAHYK010002349">
    <property type="protein sequence ID" value="KAL0565253.1"/>
    <property type="molecule type" value="Genomic_DNA"/>
</dbReference>
<evidence type="ECO:0000256" key="1">
    <source>
        <dbReference type="SAM" id="Coils"/>
    </source>
</evidence>
<organism evidence="2 3">
    <name type="scientific">Marasmius crinis-equi</name>
    <dbReference type="NCBI Taxonomy" id="585013"/>
    <lineage>
        <taxon>Eukaryota</taxon>
        <taxon>Fungi</taxon>
        <taxon>Dikarya</taxon>
        <taxon>Basidiomycota</taxon>
        <taxon>Agaricomycotina</taxon>
        <taxon>Agaricomycetes</taxon>
        <taxon>Agaricomycetidae</taxon>
        <taxon>Agaricales</taxon>
        <taxon>Marasmiineae</taxon>
        <taxon>Marasmiaceae</taxon>
        <taxon>Marasmius</taxon>
    </lineage>
</organism>
<protein>
    <submittedName>
        <fullName evidence="2">Uncharacterized protein</fullName>
    </submittedName>
</protein>
<gene>
    <name evidence="2" type="ORF">V5O48_016774</name>
</gene>
<dbReference type="Proteomes" id="UP001465976">
    <property type="component" value="Unassembled WGS sequence"/>
</dbReference>
<proteinExistence type="predicted"/>
<keyword evidence="3" id="KW-1185">Reference proteome</keyword>
<keyword evidence="1" id="KW-0175">Coiled coil</keyword>
<evidence type="ECO:0000313" key="3">
    <source>
        <dbReference type="Proteomes" id="UP001465976"/>
    </source>
</evidence>
<accession>A0ABR3EQS5</accession>
<sequence>MGDRKARRKEAESLKGFDKDAETRLESLFAERPWGTQAPKTSSPADLSRIKLLREQHQHSVEENLVLHKRLQRVEKEYKDRLEQKDLELNVLRDENAAIRYQMAEDGSELIEIRLLREQLKRVEDKNMALQESLQSAEKEYKDQLEEKDHELSVIRDENTAIHCQMVEDKAQFVEMFYGHLDKAIKRSLECCSICLEDYSPERLPTV</sequence>